<protein>
    <recommendedName>
        <fullName evidence="2">DUF218 domain-containing protein</fullName>
    </recommendedName>
</protein>
<dbReference type="AlphaFoldDB" id="A0A918RPG2"/>
<dbReference type="InterPro" id="IPR014729">
    <property type="entry name" value="Rossmann-like_a/b/a_fold"/>
</dbReference>
<dbReference type="RefSeq" id="WP_189399011.1">
    <property type="nucleotide sequence ID" value="NZ_BMXA01000002.1"/>
</dbReference>
<name>A0A918RPG2_9GAMM</name>
<reference evidence="3" key="2">
    <citation type="submission" date="2020-09" db="EMBL/GenBank/DDBJ databases">
        <authorList>
            <person name="Sun Q."/>
            <person name="Kim S."/>
        </authorList>
    </citation>
    <scope>NUCLEOTIDE SEQUENCE</scope>
    <source>
        <strain evidence="3">KCTC 12711</strain>
    </source>
</reference>
<comment type="caution">
    <text evidence="3">The sequence shown here is derived from an EMBL/GenBank/DDBJ whole genome shotgun (WGS) entry which is preliminary data.</text>
</comment>
<sequence length="256" mass="28411">MDTVILIKLISNLLYPLGLSCSLLVLGLLARWRQRRRIAGCSIVLSVLVLLLSSNPMVARWLAGKLESQYPQQPLQLIANHDAILVLGGGIRIPTAPAMHPQLGVSSDRLWYAAQLYRAGKAPRVFLLGGNVYPQPGLQPEAFYARDLLVQWGVPVDAIVLETQSRTTEQNRDGLRPLIQQYELKSALLVTSALHMPRAKVLFDDLPLRLTPASADVLVREVAYPTLFEWLPSASALLLSTKALHEYYGGWFARIN</sequence>
<dbReference type="EMBL" id="BMXA01000002">
    <property type="protein sequence ID" value="GHA03438.1"/>
    <property type="molecule type" value="Genomic_DNA"/>
</dbReference>
<dbReference type="PANTHER" id="PTHR30336:SF4">
    <property type="entry name" value="ENVELOPE BIOGENESIS FACTOR ELYC"/>
    <property type="match status" value="1"/>
</dbReference>
<gene>
    <name evidence="3" type="ORF">GCM10008090_10650</name>
</gene>
<dbReference type="Gene3D" id="3.40.50.620">
    <property type="entry name" value="HUPs"/>
    <property type="match status" value="1"/>
</dbReference>
<dbReference type="PANTHER" id="PTHR30336">
    <property type="entry name" value="INNER MEMBRANE PROTEIN, PROBABLE PERMEASE"/>
    <property type="match status" value="1"/>
</dbReference>
<keyword evidence="4" id="KW-1185">Reference proteome</keyword>
<dbReference type="GO" id="GO:0043164">
    <property type="term" value="P:Gram-negative-bacterium-type cell wall biogenesis"/>
    <property type="evidence" value="ECO:0007669"/>
    <property type="project" value="TreeGrafter"/>
</dbReference>
<dbReference type="Pfam" id="PF02698">
    <property type="entry name" value="DUF218"/>
    <property type="match status" value="1"/>
</dbReference>
<organism evidence="3 4">
    <name type="scientific">Arenicella chitinivorans</name>
    <dbReference type="NCBI Taxonomy" id="1329800"/>
    <lineage>
        <taxon>Bacteria</taxon>
        <taxon>Pseudomonadati</taxon>
        <taxon>Pseudomonadota</taxon>
        <taxon>Gammaproteobacteria</taxon>
        <taxon>Arenicellales</taxon>
        <taxon>Arenicellaceae</taxon>
        <taxon>Arenicella</taxon>
    </lineage>
</organism>
<feature type="domain" description="DUF218" evidence="2">
    <location>
        <begin position="82"/>
        <end position="249"/>
    </location>
</feature>
<keyword evidence="1" id="KW-0472">Membrane</keyword>
<dbReference type="GO" id="GO:0005886">
    <property type="term" value="C:plasma membrane"/>
    <property type="evidence" value="ECO:0007669"/>
    <property type="project" value="TreeGrafter"/>
</dbReference>
<evidence type="ECO:0000313" key="4">
    <source>
        <dbReference type="Proteomes" id="UP000614811"/>
    </source>
</evidence>
<dbReference type="InterPro" id="IPR051599">
    <property type="entry name" value="Cell_Envelope_Assoc"/>
</dbReference>
<feature type="transmembrane region" description="Helical" evidence="1">
    <location>
        <begin position="42"/>
        <end position="63"/>
    </location>
</feature>
<dbReference type="CDD" id="cd06259">
    <property type="entry name" value="YdcF-like"/>
    <property type="match status" value="1"/>
</dbReference>
<keyword evidence="1" id="KW-0812">Transmembrane</keyword>
<keyword evidence="1" id="KW-1133">Transmembrane helix</keyword>
<proteinExistence type="predicted"/>
<accession>A0A918RPG2</accession>
<dbReference type="InterPro" id="IPR003848">
    <property type="entry name" value="DUF218"/>
</dbReference>
<dbReference type="Proteomes" id="UP000614811">
    <property type="component" value="Unassembled WGS sequence"/>
</dbReference>
<evidence type="ECO:0000259" key="2">
    <source>
        <dbReference type="Pfam" id="PF02698"/>
    </source>
</evidence>
<evidence type="ECO:0000256" key="1">
    <source>
        <dbReference type="SAM" id="Phobius"/>
    </source>
</evidence>
<reference evidence="3" key="1">
    <citation type="journal article" date="2014" name="Int. J. Syst. Evol. Microbiol.">
        <title>Complete genome sequence of Corynebacterium casei LMG S-19264T (=DSM 44701T), isolated from a smear-ripened cheese.</title>
        <authorList>
            <consortium name="US DOE Joint Genome Institute (JGI-PGF)"/>
            <person name="Walter F."/>
            <person name="Albersmeier A."/>
            <person name="Kalinowski J."/>
            <person name="Ruckert C."/>
        </authorList>
    </citation>
    <scope>NUCLEOTIDE SEQUENCE</scope>
    <source>
        <strain evidence="3">KCTC 12711</strain>
    </source>
</reference>
<dbReference type="GO" id="GO:0000270">
    <property type="term" value="P:peptidoglycan metabolic process"/>
    <property type="evidence" value="ECO:0007669"/>
    <property type="project" value="TreeGrafter"/>
</dbReference>
<evidence type="ECO:0000313" key="3">
    <source>
        <dbReference type="EMBL" id="GHA03438.1"/>
    </source>
</evidence>
<feature type="transmembrane region" description="Helical" evidence="1">
    <location>
        <begin position="12"/>
        <end position="30"/>
    </location>
</feature>